<organism evidence="2 3">
    <name type="scientific">Ectobacillus funiculus</name>
    <dbReference type="NCBI Taxonomy" id="137993"/>
    <lineage>
        <taxon>Bacteria</taxon>
        <taxon>Bacillati</taxon>
        <taxon>Bacillota</taxon>
        <taxon>Bacilli</taxon>
        <taxon>Bacillales</taxon>
        <taxon>Bacillaceae</taxon>
        <taxon>Ectobacillus</taxon>
    </lineage>
</organism>
<name>A0ABV5WEQ4_9BACI</name>
<protein>
    <submittedName>
        <fullName evidence="2">DinB family protein</fullName>
    </submittedName>
</protein>
<dbReference type="RefSeq" id="WP_342048747.1">
    <property type="nucleotide sequence ID" value="NZ_JAPCYI010000002.1"/>
</dbReference>
<proteinExistence type="predicted"/>
<evidence type="ECO:0000313" key="3">
    <source>
        <dbReference type="Proteomes" id="UP001589609"/>
    </source>
</evidence>
<dbReference type="Pfam" id="PF12867">
    <property type="entry name" value="DinB_2"/>
    <property type="match status" value="1"/>
</dbReference>
<dbReference type="InterPro" id="IPR034660">
    <property type="entry name" value="DinB/YfiT-like"/>
</dbReference>
<dbReference type="Gene3D" id="1.20.120.450">
    <property type="entry name" value="dinb family like domain"/>
    <property type="match status" value="1"/>
</dbReference>
<dbReference type="EMBL" id="JBHMAF010000041">
    <property type="protein sequence ID" value="MFB9758825.1"/>
    <property type="molecule type" value="Genomic_DNA"/>
</dbReference>
<keyword evidence="3" id="KW-1185">Reference proteome</keyword>
<accession>A0ABV5WEQ4</accession>
<gene>
    <name evidence="2" type="ORF">ACFFMS_10055</name>
</gene>
<reference evidence="2 3" key="1">
    <citation type="submission" date="2024-09" db="EMBL/GenBank/DDBJ databases">
        <authorList>
            <person name="Sun Q."/>
            <person name="Mori K."/>
        </authorList>
    </citation>
    <scope>NUCLEOTIDE SEQUENCE [LARGE SCALE GENOMIC DNA]</scope>
    <source>
        <strain evidence="2 3">JCM 11201</strain>
    </source>
</reference>
<evidence type="ECO:0000313" key="2">
    <source>
        <dbReference type="EMBL" id="MFB9758825.1"/>
    </source>
</evidence>
<sequence>MNEEMIFQQINLIRQNTLNEIEGLSEEQADQRPEGFLNTIRWNLGHIYTVQNALVSKFGGKNIDIPSRYLELFAPGTKPADWQGEVPTLDELKQLLEEQPAKLKEALAGQLNEKAAKSFKSLSTIGEILNFTMYHEGLHLGTIKGLKKVNSVAE</sequence>
<evidence type="ECO:0000259" key="1">
    <source>
        <dbReference type="Pfam" id="PF12867"/>
    </source>
</evidence>
<dbReference type="InterPro" id="IPR024775">
    <property type="entry name" value="DinB-like"/>
</dbReference>
<comment type="caution">
    <text evidence="2">The sequence shown here is derived from an EMBL/GenBank/DDBJ whole genome shotgun (WGS) entry which is preliminary data.</text>
</comment>
<dbReference type="SUPFAM" id="SSF109854">
    <property type="entry name" value="DinB/YfiT-like putative metalloenzymes"/>
    <property type="match status" value="1"/>
</dbReference>
<feature type="domain" description="DinB-like" evidence="1">
    <location>
        <begin position="11"/>
        <end position="143"/>
    </location>
</feature>
<dbReference type="Proteomes" id="UP001589609">
    <property type="component" value="Unassembled WGS sequence"/>
</dbReference>